<feature type="domain" description="Sulfatase N-terminal" evidence="2">
    <location>
        <begin position="28"/>
        <end position="246"/>
    </location>
</feature>
<dbReference type="GO" id="GO:0008449">
    <property type="term" value="F:N-acetylglucosamine-6-sulfatase activity"/>
    <property type="evidence" value="ECO:0007669"/>
    <property type="project" value="TreeGrafter"/>
</dbReference>
<sequence length="443" mass="50328">MSSSQEDIPEPAGFTNSDFLLDPFTYNYLNSTFQLKGKEPRSYEGGYSTDIMSQKAQSLLRDAVIAEKPFFLTIAPIAPHGNINMNGSALDDNPVFEHTAPVSAKRHEHLFQGVKVPRTQNFNPDTPSGANWLLELPQQSPENVEYNDHYHRQRLRSLQAVDELVDDLFAELEEYGILDNTYVFYSSDNGFHIGQHRLQPGKSCGYEEDINIPLIVRGPGVAANYTTEIVTTHTDLAPTFFKLLGIPLRDDFDGRAFPVTPDAIESTLSTREHVAVEYWGYAGGEGIYDRTLHENNTYKAIRIAGPTYNLYYSVWCNNEHELYDMTKDPGQMNNLLSPTAEPAFLVAGYPLEKVASRLDSLLFVLKSCKGRVCREPWKNLHPDGNVSNLEEALSSKFDDFYEVQQNRVKFDYCWNGYVPEAEGPMWEKHGFFLRDGLPWHTWV</sequence>
<organism evidence="3 4">
    <name type="scientific">Talaromyces amestolkiae</name>
    <dbReference type="NCBI Taxonomy" id="1196081"/>
    <lineage>
        <taxon>Eukaryota</taxon>
        <taxon>Fungi</taxon>
        <taxon>Dikarya</taxon>
        <taxon>Ascomycota</taxon>
        <taxon>Pezizomycotina</taxon>
        <taxon>Eurotiomycetes</taxon>
        <taxon>Eurotiomycetidae</taxon>
        <taxon>Eurotiales</taxon>
        <taxon>Trichocomaceae</taxon>
        <taxon>Talaromyces</taxon>
        <taxon>Talaromyces sect. Talaromyces</taxon>
    </lineage>
</organism>
<dbReference type="Gene3D" id="3.40.720.10">
    <property type="entry name" value="Alkaline Phosphatase, subunit A"/>
    <property type="match status" value="1"/>
</dbReference>
<dbReference type="RefSeq" id="XP_040736926.1">
    <property type="nucleotide sequence ID" value="XM_040881228.1"/>
</dbReference>
<dbReference type="AlphaFoldDB" id="A0A364L9C2"/>
<keyword evidence="4" id="KW-1185">Reference proteome</keyword>
<dbReference type="GO" id="GO:0005539">
    <property type="term" value="F:glycosaminoglycan binding"/>
    <property type="evidence" value="ECO:0007669"/>
    <property type="project" value="TreeGrafter"/>
</dbReference>
<dbReference type="Proteomes" id="UP000249363">
    <property type="component" value="Unassembled WGS sequence"/>
</dbReference>
<dbReference type="InterPro" id="IPR000917">
    <property type="entry name" value="Sulfatase_N"/>
</dbReference>
<evidence type="ECO:0000259" key="2">
    <source>
        <dbReference type="Pfam" id="PF00884"/>
    </source>
</evidence>
<evidence type="ECO:0000313" key="3">
    <source>
        <dbReference type="EMBL" id="RAO72412.1"/>
    </source>
</evidence>
<dbReference type="CDD" id="cd16147">
    <property type="entry name" value="G6S"/>
    <property type="match status" value="1"/>
</dbReference>
<evidence type="ECO:0000313" key="4">
    <source>
        <dbReference type="Proteomes" id="UP000249363"/>
    </source>
</evidence>
<dbReference type="PANTHER" id="PTHR43108:SF8">
    <property type="entry name" value="SD21168P"/>
    <property type="match status" value="1"/>
</dbReference>
<dbReference type="Pfam" id="PF00884">
    <property type="entry name" value="Sulfatase"/>
    <property type="match status" value="1"/>
</dbReference>
<comment type="similarity">
    <text evidence="1">Belongs to the sulfatase family.</text>
</comment>
<name>A0A364L9C2_TALAM</name>
<reference evidence="3 4" key="1">
    <citation type="journal article" date="2017" name="Biotechnol. Biofuels">
        <title>Differential beta-glucosidase expression as a function of carbon source availability in Talaromyces amestolkiae: a genomic and proteomic approach.</title>
        <authorList>
            <person name="de Eugenio L.I."/>
            <person name="Mendez-Liter J.A."/>
            <person name="Nieto-Dominguez M."/>
            <person name="Alonso L."/>
            <person name="Gil-Munoz J."/>
            <person name="Barriuso J."/>
            <person name="Prieto A."/>
            <person name="Martinez M.J."/>
        </authorList>
    </citation>
    <scope>NUCLEOTIDE SEQUENCE [LARGE SCALE GENOMIC DNA]</scope>
    <source>
        <strain evidence="3 4">CIB</strain>
    </source>
</reference>
<dbReference type="STRING" id="1196081.A0A364L9C2"/>
<dbReference type="InterPro" id="IPR017850">
    <property type="entry name" value="Alkaline_phosphatase_core_sf"/>
</dbReference>
<gene>
    <name evidence="3" type="ORF">BHQ10_008424</name>
</gene>
<dbReference type="OrthoDB" id="96314at2759"/>
<dbReference type="PANTHER" id="PTHR43108">
    <property type="entry name" value="N-ACETYLGLUCOSAMINE-6-SULFATASE FAMILY MEMBER"/>
    <property type="match status" value="1"/>
</dbReference>
<proteinExistence type="inferred from homology"/>
<evidence type="ECO:0000256" key="1">
    <source>
        <dbReference type="ARBA" id="ARBA00008779"/>
    </source>
</evidence>
<comment type="caution">
    <text evidence="3">The sequence shown here is derived from an EMBL/GenBank/DDBJ whole genome shotgun (WGS) entry which is preliminary data.</text>
</comment>
<dbReference type="EMBL" id="MIKG01000019">
    <property type="protein sequence ID" value="RAO72412.1"/>
    <property type="molecule type" value="Genomic_DNA"/>
</dbReference>
<protein>
    <recommendedName>
        <fullName evidence="2">Sulfatase N-terminal domain-containing protein</fullName>
    </recommendedName>
</protein>
<dbReference type="GeneID" id="63797638"/>
<dbReference type="SUPFAM" id="SSF53649">
    <property type="entry name" value="Alkaline phosphatase-like"/>
    <property type="match status" value="1"/>
</dbReference>
<accession>A0A364L9C2</accession>